<evidence type="ECO:0000256" key="1">
    <source>
        <dbReference type="SAM" id="MobiDB-lite"/>
    </source>
</evidence>
<reference evidence="2 3" key="1">
    <citation type="journal article" date="2018" name="IMA Fungus">
        <title>IMA Genome-F 9: Draft genome sequence of Annulohypoxylon stygium, Aspergillus mulundensis, Berkeleyomyces basicola (syn. Thielaviopsis basicola), Ceratocystis smalleyi, two Cercospora beticola strains, Coleophoma cylindrospora, Fusarium fracticaudum, Phialophora cf. hyalina, and Morchella septimelata.</title>
        <authorList>
            <person name="Wingfield B.D."/>
            <person name="Bills G.F."/>
            <person name="Dong Y."/>
            <person name="Huang W."/>
            <person name="Nel W.J."/>
            <person name="Swalarsk-Parry B.S."/>
            <person name="Vaghefi N."/>
            <person name="Wilken P.M."/>
            <person name="An Z."/>
            <person name="de Beer Z.W."/>
            <person name="De Vos L."/>
            <person name="Chen L."/>
            <person name="Duong T.A."/>
            <person name="Gao Y."/>
            <person name="Hammerbacher A."/>
            <person name="Kikkert J.R."/>
            <person name="Li Y."/>
            <person name="Li H."/>
            <person name="Li K."/>
            <person name="Li Q."/>
            <person name="Liu X."/>
            <person name="Ma X."/>
            <person name="Naidoo K."/>
            <person name="Pethybridge S.J."/>
            <person name="Sun J."/>
            <person name="Steenkamp E.T."/>
            <person name="van der Nest M.A."/>
            <person name="van Wyk S."/>
            <person name="Wingfield M.J."/>
            <person name="Xiong C."/>
            <person name="Yue Q."/>
            <person name="Zhang X."/>
        </authorList>
    </citation>
    <scope>NUCLEOTIDE SEQUENCE [LARGE SCALE GENOMIC DNA]</scope>
    <source>
        <strain evidence="2 3">BP 5553</strain>
    </source>
</reference>
<dbReference type="InterPro" id="IPR036770">
    <property type="entry name" value="Ankyrin_rpt-contain_sf"/>
</dbReference>
<accession>A0A370TCJ3</accession>
<dbReference type="PANTHER" id="PTHR46224:SF64">
    <property type="entry name" value="IQ MOTIF AND ANKYRIN REPEAT DOMAIN-CONTAINING PROTEIN 1"/>
    <property type="match status" value="1"/>
</dbReference>
<sequence length="558" mass="63153">MQLPEISAELIDHIFAALLDLIGPKKTLRLRVVNQFFNDTIVRAVTDSYVRYRNGPFHYWLDKWIKPPKERSWSQYRRVSPPMMCRFIEAQMKSDFVQLPLLALRDVLQTLDELSPVSEPERKKRARQIYQAAADYLDWDRDHKFALSWPGNNPRIESSDVDEKRQILFGAAVVSGNISTVRNLLEDAPVDVNYESPYLGRPLQLAARWGHIVILELLLVHGADPVAMQVQTNQLHPADHYQSRSWGMYYSSHGSALQVACLARHVSIVRTLLRPQNALPSEHCRSALCSASRGGHVQVIQALLEALPDLDAAWKHHTLLTACRQGSLEVAKMMIRLGVPPHFISTRYGCRPHTALRVAAMRGHANIVRLLIENLPDICNDRQALLEMIKIPMDLAVRYGHLECVDALFNLGGFNTNYYWAHRLITGAIPHLALVRLLVRLGIDLDQIGPGKDITLGQDALLDAVERDREPVVRVLLELGVPPNSPNQLTHPVLRAKVYDNGDVLKTLLEFGGDDIDVLGSVYTADFKFEAGREPYPRRIGDRSRGDDYPKGWRGRDF</sequence>
<organism evidence="2 3">
    <name type="scientific">Venustampulla echinocandica</name>
    <dbReference type="NCBI Taxonomy" id="2656787"/>
    <lineage>
        <taxon>Eukaryota</taxon>
        <taxon>Fungi</taxon>
        <taxon>Dikarya</taxon>
        <taxon>Ascomycota</taxon>
        <taxon>Pezizomycotina</taxon>
        <taxon>Leotiomycetes</taxon>
        <taxon>Helotiales</taxon>
        <taxon>Pleuroascaceae</taxon>
        <taxon>Venustampulla</taxon>
    </lineage>
</organism>
<keyword evidence="3" id="KW-1185">Reference proteome</keyword>
<evidence type="ECO:0000313" key="3">
    <source>
        <dbReference type="Proteomes" id="UP000254866"/>
    </source>
</evidence>
<name>A0A370TCJ3_9HELO</name>
<dbReference type="OrthoDB" id="4772757at2759"/>
<dbReference type="EMBL" id="NPIC01000011">
    <property type="protein sequence ID" value="RDL31973.1"/>
    <property type="molecule type" value="Genomic_DNA"/>
</dbReference>
<dbReference type="Pfam" id="PF00023">
    <property type="entry name" value="Ank"/>
    <property type="match status" value="1"/>
</dbReference>
<evidence type="ECO:0008006" key="4">
    <source>
        <dbReference type="Google" id="ProtNLM"/>
    </source>
</evidence>
<protein>
    <recommendedName>
        <fullName evidence="4">Ankyrin</fullName>
    </recommendedName>
</protein>
<dbReference type="Gene3D" id="1.25.40.20">
    <property type="entry name" value="Ankyrin repeat-containing domain"/>
    <property type="match status" value="4"/>
</dbReference>
<dbReference type="STRING" id="2656787.A0A370TCJ3"/>
<dbReference type="SUPFAM" id="SSF48403">
    <property type="entry name" value="Ankyrin repeat"/>
    <property type="match status" value="2"/>
</dbReference>
<dbReference type="Pfam" id="PF12796">
    <property type="entry name" value="Ank_2"/>
    <property type="match status" value="1"/>
</dbReference>
<dbReference type="Proteomes" id="UP000254866">
    <property type="component" value="Unassembled WGS sequence"/>
</dbReference>
<comment type="caution">
    <text evidence="2">The sequence shown here is derived from an EMBL/GenBank/DDBJ whole genome shotgun (WGS) entry which is preliminary data.</text>
</comment>
<dbReference type="GeneID" id="43602224"/>
<dbReference type="SMART" id="SM00248">
    <property type="entry name" value="ANK"/>
    <property type="match status" value="9"/>
</dbReference>
<dbReference type="RefSeq" id="XP_031865905.1">
    <property type="nucleotide sequence ID" value="XM_032017998.1"/>
</dbReference>
<dbReference type="AlphaFoldDB" id="A0A370TCJ3"/>
<gene>
    <name evidence="2" type="ORF">BP5553_09375</name>
</gene>
<feature type="region of interest" description="Disordered" evidence="1">
    <location>
        <begin position="538"/>
        <end position="558"/>
    </location>
</feature>
<proteinExistence type="predicted"/>
<dbReference type="InterPro" id="IPR002110">
    <property type="entry name" value="Ankyrin_rpt"/>
</dbReference>
<dbReference type="InterPro" id="IPR051616">
    <property type="entry name" value="Cul2-RING_E3_ligase_SR"/>
</dbReference>
<evidence type="ECO:0000313" key="2">
    <source>
        <dbReference type="EMBL" id="RDL31973.1"/>
    </source>
</evidence>
<dbReference type="PANTHER" id="PTHR46224">
    <property type="entry name" value="ANKYRIN REPEAT FAMILY PROTEIN"/>
    <property type="match status" value="1"/>
</dbReference>